<sequence>MGISPNKRSMLTQRRKTYSENQMQMAIIAVQNGTMNPTRASQVFVEAIRFAVETQPRIRYKPQDLDLAVESVSSGRMNPTRAARVFGVPRQTIIYRLAKVKTLARPGPKK</sequence>
<feature type="domain" description="HTH psq-type" evidence="1">
    <location>
        <begin position="62"/>
        <end position="96"/>
    </location>
</feature>
<protein>
    <recommendedName>
        <fullName evidence="1">HTH psq-type domain-containing protein</fullName>
    </recommendedName>
</protein>
<proteinExistence type="predicted"/>
<gene>
    <name evidence="2" type="ORF">MGAL_10B047196</name>
</gene>
<dbReference type="Gene3D" id="1.10.10.60">
    <property type="entry name" value="Homeodomain-like"/>
    <property type="match status" value="1"/>
</dbReference>
<dbReference type="Pfam" id="PF05225">
    <property type="entry name" value="HTH_psq"/>
    <property type="match status" value="1"/>
</dbReference>
<dbReference type="Proteomes" id="UP000596742">
    <property type="component" value="Unassembled WGS sequence"/>
</dbReference>
<keyword evidence="3" id="KW-1185">Reference proteome</keyword>
<dbReference type="SUPFAM" id="SSF46689">
    <property type="entry name" value="Homeodomain-like"/>
    <property type="match status" value="2"/>
</dbReference>
<evidence type="ECO:0000313" key="2">
    <source>
        <dbReference type="EMBL" id="VDI43378.1"/>
    </source>
</evidence>
<reference evidence="2" key="1">
    <citation type="submission" date="2018-11" db="EMBL/GenBank/DDBJ databases">
        <authorList>
            <person name="Alioto T."/>
            <person name="Alioto T."/>
        </authorList>
    </citation>
    <scope>NUCLEOTIDE SEQUENCE</scope>
</reference>
<evidence type="ECO:0000259" key="1">
    <source>
        <dbReference type="Pfam" id="PF05225"/>
    </source>
</evidence>
<name>A0A8B6F2K5_MYTGA</name>
<dbReference type="InterPro" id="IPR007889">
    <property type="entry name" value="HTH_Psq"/>
</dbReference>
<comment type="caution">
    <text evidence="2">The sequence shown here is derived from an EMBL/GenBank/DDBJ whole genome shotgun (WGS) entry which is preliminary data.</text>
</comment>
<dbReference type="GO" id="GO:0003677">
    <property type="term" value="F:DNA binding"/>
    <property type="evidence" value="ECO:0007669"/>
    <property type="project" value="InterPro"/>
</dbReference>
<organism evidence="2 3">
    <name type="scientific">Mytilus galloprovincialis</name>
    <name type="common">Mediterranean mussel</name>
    <dbReference type="NCBI Taxonomy" id="29158"/>
    <lineage>
        <taxon>Eukaryota</taxon>
        <taxon>Metazoa</taxon>
        <taxon>Spiralia</taxon>
        <taxon>Lophotrochozoa</taxon>
        <taxon>Mollusca</taxon>
        <taxon>Bivalvia</taxon>
        <taxon>Autobranchia</taxon>
        <taxon>Pteriomorphia</taxon>
        <taxon>Mytilida</taxon>
        <taxon>Mytiloidea</taxon>
        <taxon>Mytilidae</taxon>
        <taxon>Mytilinae</taxon>
        <taxon>Mytilus</taxon>
    </lineage>
</organism>
<evidence type="ECO:0000313" key="3">
    <source>
        <dbReference type="Proteomes" id="UP000596742"/>
    </source>
</evidence>
<dbReference type="EMBL" id="UYJE01006149">
    <property type="protein sequence ID" value="VDI43378.1"/>
    <property type="molecule type" value="Genomic_DNA"/>
</dbReference>
<dbReference type="InterPro" id="IPR009057">
    <property type="entry name" value="Homeodomain-like_sf"/>
</dbReference>
<accession>A0A8B6F2K5</accession>
<dbReference type="OrthoDB" id="6359816at2759"/>
<dbReference type="AlphaFoldDB" id="A0A8B6F2K5"/>